<comment type="subcellular location">
    <subcellularLocation>
        <location evidence="1">Secreted</location>
    </subcellularLocation>
</comment>
<keyword evidence="3 5" id="KW-1015">Disulfide bond</keyword>
<name>A0A6P3W6K9_CLUHA</name>
<evidence type="ECO:0000256" key="2">
    <source>
        <dbReference type="ARBA" id="ARBA00022525"/>
    </source>
</evidence>
<dbReference type="PROSITE" id="PS00484">
    <property type="entry name" value="THYROGLOBULIN_1_1"/>
    <property type="match status" value="1"/>
</dbReference>
<dbReference type="GO" id="GO:0031994">
    <property type="term" value="F:insulin-like growth factor I binding"/>
    <property type="evidence" value="ECO:0007669"/>
    <property type="project" value="TreeGrafter"/>
</dbReference>
<dbReference type="Gene3D" id="4.10.40.20">
    <property type="match status" value="1"/>
</dbReference>
<feature type="region of interest" description="Disordered" evidence="6">
    <location>
        <begin position="104"/>
        <end position="129"/>
    </location>
</feature>
<evidence type="ECO:0000256" key="1">
    <source>
        <dbReference type="ARBA" id="ARBA00004613"/>
    </source>
</evidence>
<evidence type="ECO:0000313" key="11">
    <source>
        <dbReference type="RefSeq" id="XP_012690970.1"/>
    </source>
</evidence>
<sequence>MPLFPNLLTLLVILPLAVPATWALVPRHGVRRTCPTCRDAKGRSTTPSERPGEESAAAATLGQGEPCGVYTPSCARGLRCNPPPGNPNPLQALLQGRGVCSNLKSSTAGNPQTTASQPSTPSEDYEKGPCRKEQNVILHGLVLTIFQSDQVIYIPNCDRRGFYRKKQCKSSRGLQRGQCWCVSEIGAEMPSRTAEDGTVSCEGV</sequence>
<evidence type="ECO:0000313" key="10">
    <source>
        <dbReference type="Proteomes" id="UP000515152"/>
    </source>
</evidence>
<evidence type="ECO:0000259" key="9">
    <source>
        <dbReference type="PROSITE" id="PS51323"/>
    </source>
</evidence>
<dbReference type="RefSeq" id="XP_012690970.1">
    <property type="nucleotide sequence ID" value="XM_012835516.3"/>
</dbReference>
<evidence type="ECO:0000256" key="7">
    <source>
        <dbReference type="SAM" id="SignalP"/>
    </source>
</evidence>
<feature type="signal peptide" evidence="7">
    <location>
        <begin position="1"/>
        <end position="23"/>
    </location>
</feature>
<evidence type="ECO:0000256" key="5">
    <source>
        <dbReference type="PROSITE-ProRule" id="PRU00500"/>
    </source>
</evidence>
<dbReference type="PANTHER" id="PTHR11551:SF27">
    <property type="entry name" value="INSULIN-LIKE GROWTH FACTOR BINDING PROTEIN 6A PRECURSOR-RELATED"/>
    <property type="match status" value="1"/>
</dbReference>
<dbReference type="InterPro" id="IPR000716">
    <property type="entry name" value="Thyroglobulin_1"/>
</dbReference>
<dbReference type="SUPFAM" id="SSF57610">
    <property type="entry name" value="Thyroglobulin type-1 domain"/>
    <property type="match status" value="1"/>
</dbReference>
<dbReference type="SMART" id="SM00121">
    <property type="entry name" value="IB"/>
    <property type="match status" value="1"/>
</dbReference>
<dbReference type="CDD" id="cd00191">
    <property type="entry name" value="TY"/>
    <property type="match status" value="1"/>
</dbReference>
<reference evidence="11" key="1">
    <citation type="submission" date="2025-08" db="UniProtKB">
        <authorList>
            <consortium name="RefSeq"/>
        </authorList>
    </citation>
    <scope>IDENTIFICATION</scope>
</reference>
<evidence type="ECO:0000256" key="4">
    <source>
        <dbReference type="ARBA" id="ARBA00023183"/>
    </source>
</evidence>
<dbReference type="GO" id="GO:0005615">
    <property type="term" value="C:extracellular space"/>
    <property type="evidence" value="ECO:0007669"/>
    <property type="project" value="TreeGrafter"/>
</dbReference>
<dbReference type="InterPro" id="IPR009030">
    <property type="entry name" value="Growth_fac_rcpt_cys_sf"/>
</dbReference>
<dbReference type="PROSITE" id="PS51162">
    <property type="entry name" value="THYROGLOBULIN_1_2"/>
    <property type="match status" value="1"/>
</dbReference>
<dbReference type="AlphaFoldDB" id="A0A6P3W6K9"/>
<dbReference type="GO" id="GO:0043567">
    <property type="term" value="P:regulation of insulin-like growth factor receptor signaling pathway"/>
    <property type="evidence" value="ECO:0007669"/>
    <property type="project" value="TreeGrafter"/>
</dbReference>
<dbReference type="GO" id="GO:0031995">
    <property type="term" value="F:insulin-like growth factor II binding"/>
    <property type="evidence" value="ECO:0007669"/>
    <property type="project" value="TreeGrafter"/>
</dbReference>
<feature type="domain" description="Thyroglobulin type-1" evidence="8">
    <location>
        <begin position="127"/>
        <end position="201"/>
    </location>
</feature>
<dbReference type="Gene3D" id="4.10.800.10">
    <property type="entry name" value="Thyroglobulin type-1"/>
    <property type="match status" value="1"/>
</dbReference>
<accession>A0A6P3W6K9</accession>
<proteinExistence type="predicted"/>
<evidence type="ECO:0000256" key="3">
    <source>
        <dbReference type="ARBA" id="ARBA00023157"/>
    </source>
</evidence>
<comment type="caution">
    <text evidence="5">Lacks conserved residue(s) required for the propagation of feature annotation.</text>
</comment>
<keyword evidence="2" id="KW-0964">Secreted</keyword>
<dbReference type="Proteomes" id="UP000515152">
    <property type="component" value="Chromosome 5"/>
</dbReference>
<dbReference type="KEGG" id="char:105907225"/>
<keyword evidence="7" id="KW-0732">Signal</keyword>
<dbReference type="SUPFAM" id="SSF57184">
    <property type="entry name" value="Growth factor receptor domain"/>
    <property type="match status" value="1"/>
</dbReference>
<organism evidence="10 11">
    <name type="scientific">Clupea harengus</name>
    <name type="common">Atlantic herring</name>
    <dbReference type="NCBI Taxonomy" id="7950"/>
    <lineage>
        <taxon>Eukaryota</taxon>
        <taxon>Metazoa</taxon>
        <taxon>Chordata</taxon>
        <taxon>Craniata</taxon>
        <taxon>Vertebrata</taxon>
        <taxon>Euteleostomi</taxon>
        <taxon>Actinopterygii</taxon>
        <taxon>Neopterygii</taxon>
        <taxon>Teleostei</taxon>
        <taxon>Clupei</taxon>
        <taxon>Clupeiformes</taxon>
        <taxon>Clupeoidei</taxon>
        <taxon>Clupeidae</taxon>
        <taxon>Clupea</taxon>
    </lineage>
</organism>
<dbReference type="InterPro" id="IPR000867">
    <property type="entry name" value="IGFBP-like"/>
</dbReference>
<dbReference type="OrthoDB" id="8875634at2759"/>
<evidence type="ECO:0000256" key="6">
    <source>
        <dbReference type="SAM" id="MobiDB-lite"/>
    </source>
</evidence>
<feature type="domain" description="IGFBP N-terminal" evidence="9">
    <location>
        <begin position="30"/>
        <end position="103"/>
    </location>
</feature>
<dbReference type="FunFam" id="4.10.40.20:FF:000005">
    <property type="entry name" value="Insulin-like growth factor-binding protein 6"/>
    <property type="match status" value="1"/>
</dbReference>
<evidence type="ECO:0000259" key="8">
    <source>
        <dbReference type="PROSITE" id="PS51162"/>
    </source>
</evidence>
<gene>
    <name evidence="11" type="primary">LOC105907225</name>
</gene>
<dbReference type="PROSITE" id="PS51323">
    <property type="entry name" value="IGFBP_N_2"/>
    <property type="match status" value="1"/>
</dbReference>
<keyword evidence="4" id="KW-0340">Growth factor binding</keyword>
<protein>
    <submittedName>
        <fullName evidence="11">Insulin-like growth factor-binding protein 5</fullName>
    </submittedName>
</protein>
<feature type="region of interest" description="Disordered" evidence="6">
    <location>
        <begin position="36"/>
        <end position="60"/>
    </location>
</feature>
<feature type="chain" id="PRO_5028170200" evidence="7">
    <location>
        <begin position="24"/>
        <end position="204"/>
    </location>
</feature>
<dbReference type="GO" id="GO:0001968">
    <property type="term" value="F:fibronectin binding"/>
    <property type="evidence" value="ECO:0007669"/>
    <property type="project" value="TreeGrafter"/>
</dbReference>
<dbReference type="SMART" id="SM00211">
    <property type="entry name" value="TY"/>
    <property type="match status" value="1"/>
</dbReference>
<dbReference type="GeneID" id="105907225"/>
<dbReference type="InterPro" id="IPR036857">
    <property type="entry name" value="Thyroglobulin_1_sf"/>
</dbReference>
<dbReference type="Pfam" id="PF00086">
    <property type="entry name" value="Thyroglobulin_1"/>
    <property type="match status" value="1"/>
</dbReference>
<feature type="disulfide bond" evidence="5">
    <location>
        <begin position="181"/>
        <end position="201"/>
    </location>
</feature>
<feature type="compositionally biased region" description="Polar residues" evidence="6">
    <location>
        <begin position="104"/>
        <end position="122"/>
    </location>
</feature>
<dbReference type="PANTHER" id="PTHR11551">
    <property type="entry name" value="INSULIN-LIKE GROWTH FACTOR BINDING PROTEIN"/>
    <property type="match status" value="1"/>
</dbReference>
<dbReference type="PRINTS" id="PR01976">
    <property type="entry name" value="IGFBPFAMILY"/>
</dbReference>
<keyword evidence="10" id="KW-1185">Reference proteome</keyword>
<dbReference type="InterPro" id="IPR022321">
    <property type="entry name" value="IGFBP_1-6_chordata"/>
</dbReference>